<dbReference type="STRING" id="169765.AWC15_18615"/>
<evidence type="ECO:0000313" key="2">
    <source>
        <dbReference type="Proteomes" id="UP000466396"/>
    </source>
</evidence>
<keyword evidence="1" id="KW-0808">Transferase</keyword>
<dbReference type="InterPro" id="IPR007554">
    <property type="entry name" value="Glycerophosphate_synth"/>
</dbReference>
<dbReference type="Gene3D" id="3.40.50.12580">
    <property type="match status" value="1"/>
</dbReference>
<dbReference type="GO" id="GO:0047355">
    <property type="term" value="F:CDP-glycerol glycerophosphotransferase activity"/>
    <property type="evidence" value="ECO:0007669"/>
    <property type="project" value="InterPro"/>
</dbReference>
<dbReference type="Pfam" id="PF04464">
    <property type="entry name" value="Glyphos_transf"/>
    <property type="match status" value="1"/>
</dbReference>
<name>A0A1X1YCT0_9MYCO</name>
<accession>A0A1X1YCT0</accession>
<dbReference type="GO" id="GO:0016020">
    <property type="term" value="C:membrane"/>
    <property type="evidence" value="ECO:0007669"/>
    <property type="project" value="InterPro"/>
</dbReference>
<dbReference type="KEGG" id="mlj:MLAC_01490"/>
<protein>
    <submittedName>
        <fullName evidence="1">Glycosyl transferase</fullName>
    </submittedName>
</protein>
<gene>
    <name evidence="1" type="ORF">MLAC_01490</name>
</gene>
<dbReference type="InterPro" id="IPR043148">
    <property type="entry name" value="TagF_C"/>
</dbReference>
<keyword evidence="2" id="KW-1185">Reference proteome</keyword>
<dbReference type="AlphaFoldDB" id="A0A1X1YCT0"/>
<dbReference type="SUPFAM" id="SSF53756">
    <property type="entry name" value="UDP-Glycosyltransferase/glycogen phosphorylase"/>
    <property type="match status" value="1"/>
</dbReference>
<dbReference type="EMBL" id="AP022581">
    <property type="protein sequence ID" value="BBX94855.1"/>
    <property type="molecule type" value="Genomic_DNA"/>
</dbReference>
<dbReference type="Proteomes" id="UP000466396">
    <property type="component" value="Chromosome"/>
</dbReference>
<organism evidence="1 2">
    <name type="scientific">Mycobacterium lacus</name>
    <dbReference type="NCBI Taxonomy" id="169765"/>
    <lineage>
        <taxon>Bacteria</taxon>
        <taxon>Bacillati</taxon>
        <taxon>Actinomycetota</taxon>
        <taxon>Actinomycetes</taxon>
        <taxon>Mycobacteriales</taxon>
        <taxon>Mycobacteriaceae</taxon>
        <taxon>Mycobacterium</taxon>
    </lineage>
</organism>
<dbReference type="RefSeq" id="WP_085159243.1">
    <property type="nucleotide sequence ID" value="NZ_AP022581.1"/>
</dbReference>
<sequence>MPGEVVVYFADDPRRLYQLRQWLPVFELLDRAHPILVVTRHPQTYAELGRLTRLRRVCVPNLAELVQLYGDGDLKAAIYVNNSALNFHSLAATRMVHIHVNHGESDKACMASNQAKAYDRVLVAGEAALRRYREALIEFDERRFVPVGRPQLDLRPAPVLPPTARRTVLYAPTWEGENAANNFTSVDVHGPAIAAAALALPDVRVVYKPHSRVASSTDHGMAAAHRRIVELVEQAARREPAAGHRVLIDADILAVFPGCSVLITDVSSVGLDFLYLHVDKPLFVTDRRNDRAGLNAQAPVSRCADVVDAATVGSLTGTLAERLARDAYRAEREAMRRYYFGDPAPGENTKRFLAAVEEALAARRTWDRRLLVP</sequence>
<reference evidence="1 2" key="1">
    <citation type="journal article" date="2019" name="Emerg. Microbes Infect.">
        <title>Comprehensive subspecies identification of 175 nontuberculous mycobacteria species based on 7547 genomic profiles.</title>
        <authorList>
            <person name="Matsumoto Y."/>
            <person name="Kinjo T."/>
            <person name="Motooka D."/>
            <person name="Nabeya D."/>
            <person name="Jung N."/>
            <person name="Uechi K."/>
            <person name="Horii T."/>
            <person name="Iida T."/>
            <person name="Fujita J."/>
            <person name="Nakamura S."/>
        </authorList>
    </citation>
    <scope>NUCLEOTIDE SEQUENCE [LARGE SCALE GENOMIC DNA]</scope>
    <source>
        <strain evidence="1 2">JCM 15657</strain>
    </source>
</reference>
<proteinExistence type="predicted"/>
<evidence type="ECO:0000313" key="1">
    <source>
        <dbReference type="EMBL" id="BBX94855.1"/>
    </source>
</evidence>